<proteinExistence type="predicted"/>
<sequence length="70" mass="7633">MLVDVGPAKRVGNRKKIYDRALREEDVAKRDGITVITICADGIHGSGALYRYELQLSPSDLAVLMATVDS</sequence>
<comment type="caution">
    <text evidence="1">The sequence shown here is derived from an EMBL/GenBank/DDBJ whole genome shotgun (WGS) entry which is preliminary data.</text>
</comment>
<evidence type="ECO:0000313" key="2">
    <source>
        <dbReference type="Proteomes" id="UP001559025"/>
    </source>
</evidence>
<accession>A0ABV3X1Q6</accession>
<reference evidence="1 2" key="1">
    <citation type="submission" date="2024-01" db="EMBL/GenBank/DDBJ databases">
        <title>New evidence supports the origin of RcGTA from prophage.</title>
        <authorList>
            <person name="Xu Y."/>
            <person name="Liu B."/>
            <person name="Chen F."/>
        </authorList>
    </citation>
    <scope>NUCLEOTIDE SEQUENCE [LARGE SCALE GENOMIC DNA]</scope>
    <source>
        <strain evidence="1 2">CBW1107-2</strain>
    </source>
</reference>
<keyword evidence="2" id="KW-1185">Reference proteome</keyword>
<evidence type="ECO:0000313" key="1">
    <source>
        <dbReference type="EMBL" id="MEX4010333.1"/>
    </source>
</evidence>
<name>A0ABV3X1Q6_9HYPH</name>
<gene>
    <name evidence="1" type="ORF">V1479_23730</name>
</gene>
<dbReference type="RefSeq" id="WP_173194154.1">
    <property type="nucleotide sequence ID" value="NZ_JABETK010000003.1"/>
</dbReference>
<protein>
    <submittedName>
        <fullName evidence="1">Uncharacterized protein</fullName>
    </submittedName>
</protein>
<organism evidence="1 2">
    <name type="scientific">Neoaquamicrobium sediminum</name>
    <dbReference type="NCBI Taxonomy" id="1849104"/>
    <lineage>
        <taxon>Bacteria</taxon>
        <taxon>Pseudomonadati</taxon>
        <taxon>Pseudomonadota</taxon>
        <taxon>Alphaproteobacteria</taxon>
        <taxon>Hyphomicrobiales</taxon>
        <taxon>Phyllobacteriaceae</taxon>
        <taxon>Neoaquamicrobium</taxon>
    </lineage>
</organism>
<dbReference type="Proteomes" id="UP001559025">
    <property type="component" value="Unassembled WGS sequence"/>
</dbReference>
<dbReference type="EMBL" id="JAZHFV010000011">
    <property type="protein sequence ID" value="MEX4010333.1"/>
    <property type="molecule type" value="Genomic_DNA"/>
</dbReference>